<gene>
    <name evidence="1" type="ORF">LCGC14_0388140</name>
</gene>
<accession>A0A0F9TI89</accession>
<evidence type="ECO:0000313" key="1">
    <source>
        <dbReference type="EMBL" id="KKN74612.1"/>
    </source>
</evidence>
<sequence length="143" mass="16476">MGECVNQTGFSCTNDRCECHGITPEPMQSLEDIRKYEKGEILAVLKRGTIKRHTLLDALPFYISDRRMRDYVAELIKDGQCIQSSNDGYTLIESETQLAEAEKYLRSKAFPLFERANTLRKNFYKSEGKQLTFSEFLDNTTTI</sequence>
<protein>
    <submittedName>
        <fullName evidence="1">Uncharacterized protein</fullName>
    </submittedName>
</protein>
<organism evidence="1">
    <name type="scientific">marine sediment metagenome</name>
    <dbReference type="NCBI Taxonomy" id="412755"/>
    <lineage>
        <taxon>unclassified sequences</taxon>
        <taxon>metagenomes</taxon>
        <taxon>ecological metagenomes</taxon>
    </lineage>
</organism>
<name>A0A0F9TI89_9ZZZZ</name>
<reference evidence="1" key="1">
    <citation type="journal article" date="2015" name="Nature">
        <title>Complex archaea that bridge the gap between prokaryotes and eukaryotes.</title>
        <authorList>
            <person name="Spang A."/>
            <person name="Saw J.H."/>
            <person name="Jorgensen S.L."/>
            <person name="Zaremba-Niedzwiedzka K."/>
            <person name="Martijn J."/>
            <person name="Lind A.E."/>
            <person name="van Eijk R."/>
            <person name="Schleper C."/>
            <person name="Guy L."/>
            <person name="Ettema T.J."/>
        </authorList>
    </citation>
    <scope>NUCLEOTIDE SEQUENCE</scope>
</reference>
<comment type="caution">
    <text evidence="1">The sequence shown here is derived from an EMBL/GenBank/DDBJ whole genome shotgun (WGS) entry which is preliminary data.</text>
</comment>
<proteinExistence type="predicted"/>
<dbReference type="AlphaFoldDB" id="A0A0F9TI89"/>
<dbReference type="EMBL" id="LAZR01000322">
    <property type="protein sequence ID" value="KKN74612.1"/>
    <property type="molecule type" value="Genomic_DNA"/>
</dbReference>